<feature type="domain" description="Ketoreductase" evidence="3">
    <location>
        <begin position="6"/>
        <end position="187"/>
    </location>
</feature>
<dbReference type="CDD" id="cd05233">
    <property type="entry name" value="SDR_c"/>
    <property type="match status" value="1"/>
</dbReference>
<evidence type="ECO:0000259" key="3">
    <source>
        <dbReference type="SMART" id="SM00822"/>
    </source>
</evidence>
<dbReference type="Proteomes" id="UP000600247">
    <property type="component" value="Unassembled WGS sequence"/>
</dbReference>
<dbReference type="SMART" id="SM00822">
    <property type="entry name" value="PKS_KR"/>
    <property type="match status" value="1"/>
</dbReference>
<protein>
    <submittedName>
        <fullName evidence="4">Oxidoreductase</fullName>
    </submittedName>
</protein>
<dbReference type="EMBL" id="BMHY01000005">
    <property type="protein sequence ID" value="GGG71899.1"/>
    <property type="molecule type" value="Genomic_DNA"/>
</dbReference>
<dbReference type="InterPro" id="IPR051122">
    <property type="entry name" value="SDR_DHRS6-like"/>
</dbReference>
<name>A0A917H9H7_9BACL</name>
<dbReference type="InterPro" id="IPR036291">
    <property type="entry name" value="NAD(P)-bd_dom_sf"/>
</dbReference>
<dbReference type="GO" id="GO:0016491">
    <property type="term" value="F:oxidoreductase activity"/>
    <property type="evidence" value="ECO:0007669"/>
    <property type="project" value="UniProtKB-KW"/>
</dbReference>
<dbReference type="PANTHER" id="PTHR43477">
    <property type="entry name" value="DIHYDROANTICAPSIN 7-DEHYDROGENASE"/>
    <property type="match status" value="1"/>
</dbReference>
<evidence type="ECO:0000256" key="1">
    <source>
        <dbReference type="ARBA" id="ARBA00006484"/>
    </source>
</evidence>
<accession>A0A917H9H7</accession>
<dbReference type="SUPFAM" id="SSF51735">
    <property type="entry name" value="NAD(P)-binding Rossmann-fold domains"/>
    <property type="match status" value="1"/>
</dbReference>
<keyword evidence="2" id="KW-0560">Oxidoreductase</keyword>
<dbReference type="InterPro" id="IPR002347">
    <property type="entry name" value="SDR_fam"/>
</dbReference>
<dbReference type="RefSeq" id="WP_188889953.1">
    <property type="nucleotide sequence ID" value="NZ_BMHY01000005.1"/>
</dbReference>
<dbReference type="AlphaFoldDB" id="A0A917H9H7"/>
<comment type="similarity">
    <text evidence="1">Belongs to the short-chain dehydrogenases/reductases (SDR) family.</text>
</comment>
<evidence type="ECO:0000313" key="5">
    <source>
        <dbReference type="Proteomes" id="UP000600247"/>
    </source>
</evidence>
<proteinExistence type="inferred from homology"/>
<dbReference type="PRINTS" id="PR00081">
    <property type="entry name" value="GDHRDH"/>
</dbReference>
<evidence type="ECO:0000256" key="2">
    <source>
        <dbReference type="ARBA" id="ARBA00023002"/>
    </source>
</evidence>
<dbReference type="Gene3D" id="3.40.50.720">
    <property type="entry name" value="NAD(P)-binding Rossmann-like Domain"/>
    <property type="match status" value="1"/>
</dbReference>
<keyword evidence="5" id="KW-1185">Reference proteome</keyword>
<sequence>MNITGKKFLLTGATGVIGSAIALHLSKLGAQVVVTARDEKRLLELADSLHGTGHEYYACDLANLEEIGPMISRSAAISPFHGLVHSAGGGTIMPLRSLSASILHQHMQVNFYAFIELVRQITKKKQMHEGGSIIAISSFAAENGEPAQTAYSAAKAAVDASVRTLSFELAPKKIRINSIRPGMIQSNSTESYERDMGQEGFKALVNKQILGLGQPRDVAALTTFLLSDESSFMTGRYVYLDGGRFL</sequence>
<gene>
    <name evidence="4" type="ORF">GCM10010918_29430</name>
</gene>
<evidence type="ECO:0000313" key="4">
    <source>
        <dbReference type="EMBL" id="GGG71899.1"/>
    </source>
</evidence>
<organism evidence="4 5">
    <name type="scientific">Paenibacillus radicis</name>
    <name type="common">ex Gao et al. 2016</name>
    <dbReference type="NCBI Taxonomy" id="1737354"/>
    <lineage>
        <taxon>Bacteria</taxon>
        <taxon>Bacillati</taxon>
        <taxon>Bacillota</taxon>
        <taxon>Bacilli</taxon>
        <taxon>Bacillales</taxon>
        <taxon>Paenibacillaceae</taxon>
        <taxon>Paenibacillus</taxon>
    </lineage>
</organism>
<dbReference type="PANTHER" id="PTHR43477:SF1">
    <property type="entry name" value="DIHYDROANTICAPSIN 7-DEHYDROGENASE"/>
    <property type="match status" value="1"/>
</dbReference>
<comment type="caution">
    <text evidence="4">The sequence shown here is derived from an EMBL/GenBank/DDBJ whole genome shotgun (WGS) entry which is preliminary data.</text>
</comment>
<reference evidence="4 5" key="1">
    <citation type="journal article" date="2014" name="Int. J. Syst. Evol. Microbiol.">
        <title>Complete genome sequence of Corynebacterium casei LMG S-19264T (=DSM 44701T), isolated from a smear-ripened cheese.</title>
        <authorList>
            <consortium name="US DOE Joint Genome Institute (JGI-PGF)"/>
            <person name="Walter F."/>
            <person name="Albersmeier A."/>
            <person name="Kalinowski J."/>
            <person name="Ruckert C."/>
        </authorList>
    </citation>
    <scope>NUCLEOTIDE SEQUENCE [LARGE SCALE GENOMIC DNA]</scope>
    <source>
        <strain evidence="4 5">CGMCC 1.15286</strain>
    </source>
</reference>
<dbReference type="Pfam" id="PF13561">
    <property type="entry name" value="adh_short_C2"/>
    <property type="match status" value="1"/>
</dbReference>
<dbReference type="InterPro" id="IPR057326">
    <property type="entry name" value="KR_dom"/>
</dbReference>